<sequence>MIGKAAERFTLWKAMEMHLTHPTGYTTSTCKYLRALTNESGLQPPFPSTQMANDTIYLPYVLYVITGKMTASKILFLKGKRRLKLKF</sequence>
<name>A0A0A0LNZ3_CUCSA</name>
<dbReference type="EMBL" id="CM002922">
    <property type="protein sequence ID" value="KGN63615.1"/>
    <property type="molecule type" value="Genomic_DNA"/>
</dbReference>
<evidence type="ECO:0000313" key="3">
    <source>
        <dbReference type="Proteomes" id="UP000029981"/>
    </source>
</evidence>
<proteinExistence type="predicted"/>
<evidence type="ECO:0000256" key="1">
    <source>
        <dbReference type="SAM" id="Phobius"/>
    </source>
</evidence>
<protein>
    <submittedName>
        <fullName evidence="2">Uncharacterized protein</fullName>
    </submittedName>
</protein>
<gene>
    <name evidence="2" type="ORF">Csa_1G005760</name>
</gene>
<keyword evidence="1" id="KW-1133">Transmembrane helix</keyword>
<organism evidence="2 3">
    <name type="scientific">Cucumis sativus</name>
    <name type="common">Cucumber</name>
    <dbReference type="NCBI Taxonomy" id="3659"/>
    <lineage>
        <taxon>Eukaryota</taxon>
        <taxon>Viridiplantae</taxon>
        <taxon>Streptophyta</taxon>
        <taxon>Embryophyta</taxon>
        <taxon>Tracheophyta</taxon>
        <taxon>Spermatophyta</taxon>
        <taxon>Magnoliopsida</taxon>
        <taxon>eudicotyledons</taxon>
        <taxon>Gunneridae</taxon>
        <taxon>Pentapetalae</taxon>
        <taxon>rosids</taxon>
        <taxon>fabids</taxon>
        <taxon>Cucurbitales</taxon>
        <taxon>Cucurbitaceae</taxon>
        <taxon>Benincaseae</taxon>
        <taxon>Cucumis</taxon>
    </lineage>
</organism>
<keyword evidence="3" id="KW-1185">Reference proteome</keyword>
<reference evidence="2 3" key="3">
    <citation type="journal article" date="2010" name="BMC Genomics">
        <title>Transcriptome sequencing and comparative analysis of cucumber flowers with different sex types.</title>
        <authorList>
            <person name="Guo S."/>
            <person name="Zheng Y."/>
            <person name="Joung J.G."/>
            <person name="Liu S."/>
            <person name="Zhang Z."/>
            <person name="Crasta O.R."/>
            <person name="Sobral B.W."/>
            <person name="Xu Y."/>
            <person name="Huang S."/>
            <person name="Fei Z."/>
        </authorList>
    </citation>
    <scope>NUCLEOTIDE SEQUENCE [LARGE SCALE GENOMIC DNA]</scope>
    <source>
        <strain evidence="3">cv. 9930</strain>
    </source>
</reference>
<keyword evidence="1" id="KW-0472">Membrane</keyword>
<reference evidence="2 3" key="2">
    <citation type="journal article" date="2009" name="PLoS ONE">
        <title>An integrated genetic and cytogenetic map of the cucumber genome.</title>
        <authorList>
            <person name="Ren Y."/>
            <person name="Zhang Z."/>
            <person name="Liu J."/>
            <person name="Staub J.E."/>
            <person name="Han Y."/>
            <person name="Cheng Z."/>
            <person name="Li X."/>
            <person name="Lu J."/>
            <person name="Miao H."/>
            <person name="Kang H."/>
            <person name="Xie B."/>
            <person name="Gu X."/>
            <person name="Wang X."/>
            <person name="Du Y."/>
            <person name="Jin W."/>
            <person name="Huang S."/>
        </authorList>
    </citation>
    <scope>NUCLEOTIDE SEQUENCE [LARGE SCALE GENOMIC DNA]</scope>
    <source>
        <strain evidence="3">cv. 9930</strain>
    </source>
</reference>
<keyword evidence="1" id="KW-0812">Transmembrane</keyword>
<dbReference type="Proteomes" id="UP000029981">
    <property type="component" value="Chromosome 1"/>
</dbReference>
<evidence type="ECO:0000313" key="2">
    <source>
        <dbReference type="EMBL" id="KGN63615.1"/>
    </source>
</evidence>
<reference evidence="2 3" key="4">
    <citation type="journal article" date="2011" name="BMC Genomics">
        <title>RNA-Seq improves annotation of protein-coding genes in the cucumber genome.</title>
        <authorList>
            <person name="Li Z."/>
            <person name="Zhang Z."/>
            <person name="Yan P."/>
            <person name="Huang S."/>
            <person name="Fei Z."/>
            <person name="Lin K."/>
        </authorList>
    </citation>
    <scope>NUCLEOTIDE SEQUENCE [LARGE SCALE GENOMIC DNA]</scope>
    <source>
        <strain evidence="3">cv. 9930</strain>
    </source>
</reference>
<feature type="transmembrane region" description="Helical" evidence="1">
    <location>
        <begin position="56"/>
        <end position="77"/>
    </location>
</feature>
<dbReference type="AlphaFoldDB" id="A0A0A0LNZ3"/>
<reference evidence="2 3" key="1">
    <citation type="journal article" date="2009" name="Nat. Genet.">
        <title>The genome of the cucumber, Cucumis sativus L.</title>
        <authorList>
            <person name="Huang S."/>
            <person name="Li R."/>
            <person name="Zhang Z."/>
            <person name="Li L."/>
            <person name="Gu X."/>
            <person name="Fan W."/>
            <person name="Lucas W.J."/>
            <person name="Wang X."/>
            <person name="Xie B."/>
            <person name="Ni P."/>
            <person name="Ren Y."/>
            <person name="Zhu H."/>
            <person name="Li J."/>
            <person name="Lin K."/>
            <person name="Jin W."/>
            <person name="Fei Z."/>
            <person name="Li G."/>
            <person name="Staub J."/>
            <person name="Kilian A."/>
            <person name="van der Vossen E.A."/>
            <person name="Wu Y."/>
            <person name="Guo J."/>
            <person name="He J."/>
            <person name="Jia Z."/>
            <person name="Ren Y."/>
            <person name="Tian G."/>
            <person name="Lu Y."/>
            <person name="Ruan J."/>
            <person name="Qian W."/>
            <person name="Wang M."/>
            <person name="Huang Q."/>
            <person name="Li B."/>
            <person name="Xuan Z."/>
            <person name="Cao J."/>
            <person name="Asan"/>
            <person name="Wu Z."/>
            <person name="Zhang J."/>
            <person name="Cai Q."/>
            <person name="Bai Y."/>
            <person name="Zhao B."/>
            <person name="Han Y."/>
            <person name="Li Y."/>
            <person name="Li X."/>
            <person name="Wang S."/>
            <person name="Shi Q."/>
            <person name="Liu S."/>
            <person name="Cho W.K."/>
            <person name="Kim J.Y."/>
            <person name="Xu Y."/>
            <person name="Heller-Uszynska K."/>
            <person name="Miao H."/>
            <person name="Cheng Z."/>
            <person name="Zhang S."/>
            <person name="Wu J."/>
            <person name="Yang Y."/>
            <person name="Kang H."/>
            <person name="Li M."/>
            <person name="Liang H."/>
            <person name="Ren X."/>
            <person name="Shi Z."/>
            <person name="Wen M."/>
            <person name="Jian M."/>
            <person name="Yang H."/>
            <person name="Zhang G."/>
            <person name="Yang Z."/>
            <person name="Chen R."/>
            <person name="Liu S."/>
            <person name="Li J."/>
            <person name="Ma L."/>
            <person name="Liu H."/>
            <person name="Zhou Y."/>
            <person name="Zhao J."/>
            <person name="Fang X."/>
            <person name="Li G."/>
            <person name="Fang L."/>
            <person name="Li Y."/>
            <person name="Liu D."/>
            <person name="Zheng H."/>
            <person name="Zhang Y."/>
            <person name="Qin N."/>
            <person name="Li Z."/>
            <person name="Yang G."/>
            <person name="Yang S."/>
            <person name="Bolund L."/>
            <person name="Kristiansen K."/>
            <person name="Zheng H."/>
            <person name="Li S."/>
            <person name="Zhang X."/>
            <person name="Yang H."/>
            <person name="Wang J."/>
            <person name="Sun R."/>
            <person name="Zhang B."/>
            <person name="Jiang S."/>
            <person name="Wang J."/>
            <person name="Du Y."/>
            <person name="Li S."/>
        </authorList>
    </citation>
    <scope>NUCLEOTIDE SEQUENCE [LARGE SCALE GENOMIC DNA]</scope>
    <source>
        <strain evidence="3">cv. 9930</strain>
    </source>
</reference>
<accession>A0A0A0LNZ3</accession>
<dbReference type="Gramene" id="KGN63615">
    <property type="protein sequence ID" value="KGN63615"/>
    <property type="gene ID" value="Csa_1G005760"/>
</dbReference>